<evidence type="ECO:0000313" key="2">
    <source>
        <dbReference type="Proteomes" id="UP000054995"/>
    </source>
</evidence>
<dbReference type="AlphaFoldDB" id="A0A0V1FN86"/>
<sequence>MLNCSEQQEENRKRADTDISLKSAKQIYYLSLHFPGCGNCTLLLLSSTNQTEVTRHQKFP</sequence>
<protein>
    <submittedName>
        <fullName evidence="1">Uncharacterized protein</fullName>
    </submittedName>
</protein>
<reference evidence="1 2" key="1">
    <citation type="submission" date="2015-01" db="EMBL/GenBank/DDBJ databases">
        <title>Evolution of Trichinella species and genotypes.</title>
        <authorList>
            <person name="Korhonen P.K."/>
            <person name="Edoardo P."/>
            <person name="Giuseppe L.R."/>
            <person name="Gasser R.B."/>
        </authorList>
    </citation>
    <scope>NUCLEOTIDE SEQUENCE [LARGE SCALE GENOMIC DNA]</scope>
    <source>
        <strain evidence="1">ISS470</strain>
    </source>
</reference>
<name>A0A0V1FN86_TRIPS</name>
<evidence type="ECO:0000313" key="1">
    <source>
        <dbReference type="EMBL" id="KRY87438.1"/>
    </source>
</evidence>
<gene>
    <name evidence="1" type="ORF">T4D_5983</name>
</gene>
<dbReference type="Proteomes" id="UP000054995">
    <property type="component" value="Unassembled WGS sequence"/>
</dbReference>
<comment type="caution">
    <text evidence="1">The sequence shown here is derived from an EMBL/GenBank/DDBJ whole genome shotgun (WGS) entry which is preliminary data.</text>
</comment>
<dbReference type="EMBL" id="JYDT01000055">
    <property type="protein sequence ID" value="KRY87438.1"/>
    <property type="molecule type" value="Genomic_DNA"/>
</dbReference>
<keyword evidence="2" id="KW-1185">Reference proteome</keyword>
<proteinExistence type="predicted"/>
<organism evidence="1 2">
    <name type="scientific">Trichinella pseudospiralis</name>
    <name type="common">Parasitic roundworm</name>
    <dbReference type="NCBI Taxonomy" id="6337"/>
    <lineage>
        <taxon>Eukaryota</taxon>
        <taxon>Metazoa</taxon>
        <taxon>Ecdysozoa</taxon>
        <taxon>Nematoda</taxon>
        <taxon>Enoplea</taxon>
        <taxon>Dorylaimia</taxon>
        <taxon>Trichinellida</taxon>
        <taxon>Trichinellidae</taxon>
        <taxon>Trichinella</taxon>
    </lineage>
</organism>
<accession>A0A0V1FN86</accession>